<evidence type="ECO:0000256" key="6">
    <source>
        <dbReference type="HAMAP-Rule" id="MF_01885"/>
    </source>
</evidence>
<keyword evidence="3 6" id="KW-0808">Transferase</keyword>
<feature type="domain" description="tRNA/rRNA methyltransferase SpoU type" evidence="8">
    <location>
        <begin position="2"/>
        <end position="137"/>
    </location>
</feature>
<keyword evidence="4 6" id="KW-0949">S-adenosyl-L-methionine</keyword>
<dbReference type="Proteomes" id="UP000622580">
    <property type="component" value="Unassembled WGS sequence"/>
</dbReference>
<comment type="catalytic activity">
    <reaction evidence="6">
        <text>cytidine(34) in tRNA + S-adenosyl-L-methionine = 2'-O-methylcytidine(34) in tRNA + S-adenosyl-L-homocysteine + H(+)</text>
        <dbReference type="Rhea" id="RHEA:43084"/>
        <dbReference type="Rhea" id="RHEA-COMP:10331"/>
        <dbReference type="Rhea" id="RHEA-COMP:10332"/>
        <dbReference type="ChEBI" id="CHEBI:15378"/>
        <dbReference type="ChEBI" id="CHEBI:57856"/>
        <dbReference type="ChEBI" id="CHEBI:59789"/>
        <dbReference type="ChEBI" id="CHEBI:74495"/>
        <dbReference type="ChEBI" id="CHEBI:82748"/>
        <dbReference type="EC" id="2.1.1.207"/>
    </reaction>
</comment>
<dbReference type="PIRSF" id="PIRSF029256">
    <property type="entry name" value="SpoU_TrmH_prd"/>
    <property type="match status" value="1"/>
</dbReference>
<dbReference type="InterPro" id="IPR029028">
    <property type="entry name" value="Alpha/beta_knot_MTases"/>
</dbReference>
<evidence type="ECO:0000313" key="9">
    <source>
        <dbReference type="EMBL" id="MBR7621092.1"/>
    </source>
</evidence>
<dbReference type="RefSeq" id="WP_215341976.1">
    <property type="nucleotide sequence ID" value="NZ_JAGSGD010000001.1"/>
</dbReference>
<evidence type="ECO:0000256" key="1">
    <source>
        <dbReference type="ARBA" id="ARBA00022490"/>
    </source>
</evidence>
<evidence type="ECO:0000313" key="10">
    <source>
        <dbReference type="Proteomes" id="UP000622580"/>
    </source>
</evidence>
<name>A0A941HY76_9CAUL</name>
<organism evidence="9 10">
    <name type="scientific">Phenylobacterium glaciei</name>
    <dbReference type="NCBI Taxonomy" id="2803784"/>
    <lineage>
        <taxon>Bacteria</taxon>
        <taxon>Pseudomonadati</taxon>
        <taxon>Pseudomonadota</taxon>
        <taxon>Alphaproteobacteria</taxon>
        <taxon>Caulobacterales</taxon>
        <taxon>Caulobacteraceae</taxon>
        <taxon>Phenylobacterium</taxon>
    </lineage>
</organism>
<dbReference type="Gene3D" id="3.40.1280.10">
    <property type="match status" value="1"/>
</dbReference>
<dbReference type="InterPro" id="IPR001537">
    <property type="entry name" value="SpoU_MeTrfase"/>
</dbReference>
<dbReference type="EC" id="2.1.1.207" evidence="6"/>
<dbReference type="GO" id="GO:0003723">
    <property type="term" value="F:RNA binding"/>
    <property type="evidence" value="ECO:0007669"/>
    <property type="project" value="InterPro"/>
</dbReference>
<keyword evidence="2 6" id="KW-0489">Methyltransferase</keyword>
<dbReference type="AlphaFoldDB" id="A0A941HY76"/>
<dbReference type="PANTHER" id="PTHR42971:SF1">
    <property type="entry name" value="TRNA (CYTIDINE(34)-2'-O)-METHYLTRANSFERASE"/>
    <property type="match status" value="1"/>
</dbReference>
<evidence type="ECO:0000256" key="7">
    <source>
        <dbReference type="PIRSR" id="PIRSR029256-1"/>
    </source>
</evidence>
<evidence type="ECO:0000256" key="4">
    <source>
        <dbReference type="ARBA" id="ARBA00022691"/>
    </source>
</evidence>
<dbReference type="GO" id="GO:0005737">
    <property type="term" value="C:cytoplasm"/>
    <property type="evidence" value="ECO:0007669"/>
    <property type="project" value="UniProtKB-SubCell"/>
</dbReference>
<comment type="similarity">
    <text evidence="6">Belongs to the class IV-like SAM-binding methyltransferase superfamily. RNA methyltransferase TrmH family. TrmL subfamily.</text>
</comment>
<dbReference type="EMBL" id="JAGSGD010000001">
    <property type="protein sequence ID" value="MBR7621092.1"/>
    <property type="molecule type" value="Genomic_DNA"/>
</dbReference>
<feature type="binding site" evidence="6 7">
    <location>
        <position position="118"/>
    </location>
    <ligand>
        <name>S-adenosyl-L-methionine</name>
        <dbReference type="ChEBI" id="CHEBI:59789"/>
    </ligand>
</feature>
<comment type="caution">
    <text evidence="9">The sequence shown here is derived from an EMBL/GenBank/DDBJ whole genome shotgun (WGS) entry which is preliminary data.</text>
</comment>
<gene>
    <name evidence="6" type="primary">trmL</name>
    <name evidence="9" type="ORF">JKL49_16990</name>
</gene>
<comment type="catalytic activity">
    <reaction evidence="6">
        <text>5-carboxymethylaminomethyluridine(34) in tRNA(Leu) + S-adenosyl-L-methionine = 5-carboxymethylaminomethyl-2'-O-methyluridine(34) in tRNA(Leu) + S-adenosyl-L-homocysteine + H(+)</text>
        <dbReference type="Rhea" id="RHEA:43088"/>
        <dbReference type="Rhea" id="RHEA-COMP:10333"/>
        <dbReference type="Rhea" id="RHEA-COMP:10334"/>
        <dbReference type="ChEBI" id="CHEBI:15378"/>
        <dbReference type="ChEBI" id="CHEBI:57856"/>
        <dbReference type="ChEBI" id="CHEBI:59789"/>
        <dbReference type="ChEBI" id="CHEBI:74508"/>
        <dbReference type="ChEBI" id="CHEBI:74511"/>
        <dbReference type="EC" id="2.1.1.207"/>
    </reaction>
</comment>
<dbReference type="PANTHER" id="PTHR42971">
    <property type="entry name" value="TRNA (CYTIDINE(34)-2'-O)-METHYLTRANSFERASE"/>
    <property type="match status" value="1"/>
</dbReference>
<comment type="subunit">
    <text evidence="6">Homodimer.</text>
</comment>
<keyword evidence="10" id="KW-1185">Reference proteome</keyword>
<protein>
    <recommendedName>
        <fullName evidence="6">tRNA (cytidine(34)-2'-O)-methyltransferase</fullName>
        <ecNumber evidence="6">2.1.1.207</ecNumber>
    </recommendedName>
    <alternativeName>
        <fullName evidence="6">tRNA (cytidine/uridine-2'-O-)-methyltransferase TrmL</fullName>
    </alternativeName>
</protein>
<proteinExistence type="inferred from homology"/>
<dbReference type="InterPro" id="IPR016914">
    <property type="entry name" value="TrmL"/>
</dbReference>
<dbReference type="GO" id="GO:0002130">
    <property type="term" value="P:wobble position ribose methylation"/>
    <property type="evidence" value="ECO:0007669"/>
    <property type="project" value="TreeGrafter"/>
</dbReference>
<keyword evidence="5 6" id="KW-0819">tRNA processing</keyword>
<dbReference type="GO" id="GO:0008757">
    <property type="term" value="F:S-adenosylmethionine-dependent methyltransferase activity"/>
    <property type="evidence" value="ECO:0007669"/>
    <property type="project" value="UniProtKB-UniRule"/>
</dbReference>
<comment type="caution">
    <text evidence="6">Lacks conserved residue(s) required for the propagation of feature annotation.</text>
</comment>
<feature type="binding site" evidence="6 7">
    <location>
        <position position="126"/>
    </location>
    <ligand>
        <name>S-adenosyl-L-methionine</name>
        <dbReference type="ChEBI" id="CHEBI:59789"/>
    </ligand>
</feature>
<evidence type="ECO:0000259" key="8">
    <source>
        <dbReference type="Pfam" id="PF00588"/>
    </source>
</evidence>
<evidence type="ECO:0000256" key="3">
    <source>
        <dbReference type="ARBA" id="ARBA00022679"/>
    </source>
</evidence>
<evidence type="ECO:0000256" key="5">
    <source>
        <dbReference type="ARBA" id="ARBA00022694"/>
    </source>
</evidence>
<dbReference type="InterPro" id="IPR029026">
    <property type="entry name" value="tRNA_m1G_MTases_N"/>
</dbReference>
<dbReference type="CDD" id="cd18094">
    <property type="entry name" value="SpoU-like_TrmL"/>
    <property type="match status" value="1"/>
</dbReference>
<comment type="subcellular location">
    <subcellularLocation>
        <location evidence="6">Cytoplasm</location>
    </subcellularLocation>
</comment>
<evidence type="ECO:0000256" key="2">
    <source>
        <dbReference type="ARBA" id="ARBA00022603"/>
    </source>
</evidence>
<keyword evidence="1 6" id="KW-0963">Cytoplasm</keyword>
<dbReference type="HAMAP" id="MF_01885">
    <property type="entry name" value="tRNA_methyltr_TrmL"/>
    <property type="match status" value="1"/>
</dbReference>
<accession>A0A941HY76</accession>
<comment type="function">
    <text evidence="6">Methylates the ribose at the nucleotide 34 wobble position in the two leucyl isoacceptors tRNA(Leu)(CmAA) and tRNA(Leu)(cmnm5UmAA). Catalyzes the methyl transfer from S-adenosyl-L-methionine to the 2'-OH of the wobble nucleotide.</text>
</comment>
<feature type="binding site" evidence="6 7">
    <location>
        <position position="98"/>
    </location>
    <ligand>
        <name>S-adenosyl-L-methionine</name>
        <dbReference type="ChEBI" id="CHEBI:59789"/>
    </ligand>
</feature>
<reference evidence="9" key="1">
    <citation type="submission" date="2021-04" db="EMBL/GenBank/DDBJ databases">
        <title>Draft genome assembly of strain Phenylobacterium sp. 20VBR1 using MiniION and Illumina platforms.</title>
        <authorList>
            <person name="Thomas F.A."/>
            <person name="Krishnan K.P."/>
            <person name="Sinha R.K."/>
        </authorList>
    </citation>
    <scope>NUCLEOTIDE SEQUENCE</scope>
    <source>
        <strain evidence="9">20VBR1</strain>
    </source>
</reference>
<sequence>MLLALFQPDIPQNLGAALRLGACLGVGVHVIEPCGFPLSDRAIRRAALDYGDPGEVTRHPGWADFAHNKPGRIVLFTTKGATPLHDFVFQPDDVLLFGRESAGVPDDVHESADARVYIPLIRGMRSLNVTVSAAIGLSEALRQTGQFPNPPL</sequence>
<dbReference type="Pfam" id="PF00588">
    <property type="entry name" value="SpoU_methylase"/>
    <property type="match status" value="1"/>
</dbReference>
<dbReference type="SUPFAM" id="SSF75217">
    <property type="entry name" value="alpha/beta knot"/>
    <property type="match status" value="1"/>
</dbReference>
<dbReference type="GO" id="GO:0008175">
    <property type="term" value="F:tRNA methyltransferase activity"/>
    <property type="evidence" value="ECO:0007669"/>
    <property type="project" value="UniProtKB-UniRule"/>
</dbReference>